<dbReference type="AlphaFoldDB" id="A0A1U8AQL8"/>
<dbReference type="OrthoDB" id="566409at2759"/>
<sequence>MMEGDLTQPPEQVTRRLDSTIIDAFISASQRRSLGMCSFGGGEMKRKSISCTQCQARGHMPCPICSNFP</sequence>
<dbReference type="FunCoup" id="A0A1U8AQL8">
    <property type="interactions" value="1298"/>
</dbReference>
<dbReference type="InParanoid" id="A0A1U8AQL8"/>
<dbReference type="KEGG" id="nnu:104605481"/>
<evidence type="ECO:0000313" key="1">
    <source>
        <dbReference type="Proteomes" id="UP000189703"/>
    </source>
</evidence>
<reference evidence="2" key="1">
    <citation type="submission" date="2025-08" db="UniProtKB">
        <authorList>
            <consortium name="RefSeq"/>
        </authorList>
    </citation>
    <scope>IDENTIFICATION</scope>
</reference>
<proteinExistence type="predicted"/>
<name>A0A1U8AQL8_NELNU</name>
<gene>
    <name evidence="2" type="primary">LOC104605481</name>
</gene>
<dbReference type="GeneID" id="104605481"/>
<dbReference type="RefSeq" id="XP_010268561.1">
    <property type="nucleotide sequence ID" value="XM_010270259.1"/>
</dbReference>
<protein>
    <submittedName>
        <fullName evidence="2">Uncharacterized protein LOC104605481</fullName>
    </submittedName>
</protein>
<dbReference type="Proteomes" id="UP000189703">
    <property type="component" value="Unplaced"/>
</dbReference>
<organism evidence="1 2">
    <name type="scientific">Nelumbo nucifera</name>
    <name type="common">Sacred lotus</name>
    <dbReference type="NCBI Taxonomy" id="4432"/>
    <lineage>
        <taxon>Eukaryota</taxon>
        <taxon>Viridiplantae</taxon>
        <taxon>Streptophyta</taxon>
        <taxon>Embryophyta</taxon>
        <taxon>Tracheophyta</taxon>
        <taxon>Spermatophyta</taxon>
        <taxon>Magnoliopsida</taxon>
        <taxon>Proteales</taxon>
        <taxon>Nelumbonaceae</taxon>
        <taxon>Nelumbo</taxon>
    </lineage>
</organism>
<keyword evidence="1" id="KW-1185">Reference proteome</keyword>
<evidence type="ECO:0000313" key="2">
    <source>
        <dbReference type="RefSeq" id="XP_010268561.1"/>
    </source>
</evidence>
<accession>A0A1U8AQL8</accession>